<evidence type="ECO:0000256" key="1">
    <source>
        <dbReference type="SAM" id="MobiDB-lite"/>
    </source>
</evidence>
<keyword evidence="4" id="KW-1185">Reference proteome</keyword>
<feature type="region of interest" description="Disordered" evidence="1">
    <location>
        <begin position="366"/>
        <end position="396"/>
    </location>
</feature>
<dbReference type="AlphaFoldDB" id="A0A0F6W1F3"/>
<evidence type="ECO:0000259" key="2">
    <source>
        <dbReference type="Pfam" id="PF13360"/>
    </source>
</evidence>
<dbReference type="Gene3D" id="2.130.10.10">
    <property type="entry name" value="YVTN repeat-like/Quinoprotein amine dehydrogenase"/>
    <property type="match status" value="2"/>
</dbReference>
<evidence type="ECO:0000313" key="4">
    <source>
        <dbReference type="Proteomes" id="UP000034883"/>
    </source>
</evidence>
<accession>A0A0F6W1F3</accession>
<dbReference type="Proteomes" id="UP000034883">
    <property type="component" value="Chromosome"/>
</dbReference>
<dbReference type="InterPro" id="IPR002372">
    <property type="entry name" value="PQQ_rpt_dom"/>
</dbReference>
<evidence type="ECO:0000313" key="3">
    <source>
        <dbReference type="EMBL" id="AKF05056.1"/>
    </source>
</evidence>
<dbReference type="KEGG" id="samy:DB32_002205"/>
<gene>
    <name evidence="3" type="ORF">DB32_002205</name>
</gene>
<dbReference type="InterPro" id="IPR011047">
    <property type="entry name" value="Quinoprotein_ADH-like_sf"/>
</dbReference>
<proteinExistence type="predicted"/>
<dbReference type="InterPro" id="IPR015943">
    <property type="entry name" value="WD40/YVTN_repeat-like_dom_sf"/>
</dbReference>
<feature type="domain" description="Pyrrolo-quinoline quinone repeat" evidence="2">
    <location>
        <begin position="514"/>
        <end position="592"/>
    </location>
</feature>
<reference evidence="3 4" key="1">
    <citation type="submission" date="2015-03" db="EMBL/GenBank/DDBJ databases">
        <title>Genome assembly of Sandaracinus amylolyticus DSM 53668.</title>
        <authorList>
            <person name="Sharma G."/>
            <person name="Subramanian S."/>
        </authorList>
    </citation>
    <scope>NUCLEOTIDE SEQUENCE [LARGE SCALE GENOMIC DNA]</scope>
    <source>
        <strain evidence="3 4">DSM 53668</strain>
    </source>
</reference>
<dbReference type="EMBL" id="CP011125">
    <property type="protein sequence ID" value="AKF05056.1"/>
    <property type="molecule type" value="Genomic_DNA"/>
</dbReference>
<sequence length="784" mass="83095">MDLRTCAYLRFARVVDQHERRTESARGDARMTVIQLHPRPRHDDEKALPLATEGSLLTLLLGAAATGDAPLTELPALGDLLGALLAMAEGTRRKSLLPITAHPAEWAILRRGANVLVSYYHTDSTPDVVVLDRRVPLRALLEATSSALAARLDGEDDPWTRELGARLVQRATEVVIAADADSGLCATRRMGGALEDPGEKQPLSFGFEAAIFASPESPRDVVAHADVHAMLFGGALWAWVRGRRIPLARGPIMLAVQRMVSAVRALIEAAENERTMNVRLRSGGFVIGLRRDKDGEIALTLGSDEDGVVTIPALDLPGATLPILRIASDLVRALVGVDRAQTRNLRITALRDEVRRLRRTVRARSRTEGFVNGDPDRLRASSPPDAPRTVASTTSPGHLRFTPRWSAAIDGLDAATTFLCGDRLVVATPRRVLALHRDDGQVIWQREGAGALAMLAGTALVRLGLDGLVELRDVGSGEALLRTKLAPRLGGPPAGLVVSGGPIPPTAVIAEGRDRLAAVDLRTGELRWRFSGRGAGDFQVVRSGRLLLVVAGDGAVHAIDAVNGEVAWRHTASTRFCLRPLVCGETVIAVTGEPGRGEGEIVGLDLYSGRERFRRALGGPCVSAPIAAGSLAVVAVGGGRRGSLVAFDPGTGALRWSSPDPGLGIGGAALALDRALVINTPRGSVHALDLATGEALWSRNLAHPVSDDVPRRLDPVLRGGALFVPAATVHVLRTADGSSIGGALPCDLVPDVMHVDERGWVFVAEESGHLAALAPAPHLTLLRT</sequence>
<organism evidence="3 4">
    <name type="scientific">Sandaracinus amylolyticus</name>
    <dbReference type="NCBI Taxonomy" id="927083"/>
    <lineage>
        <taxon>Bacteria</taxon>
        <taxon>Pseudomonadati</taxon>
        <taxon>Myxococcota</taxon>
        <taxon>Polyangia</taxon>
        <taxon>Polyangiales</taxon>
        <taxon>Sandaracinaceae</taxon>
        <taxon>Sandaracinus</taxon>
    </lineage>
</organism>
<dbReference type="InterPro" id="IPR018391">
    <property type="entry name" value="PQQ_b-propeller_rpt"/>
</dbReference>
<dbReference type="PANTHER" id="PTHR34512:SF30">
    <property type="entry name" value="OUTER MEMBRANE PROTEIN ASSEMBLY FACTOR BAMB"/>
    <property type="match status" value="1"/>
</dbReference>
<name>A0A0F6W1F3_9BACT</name>
<dbReference type="PANTHER" id="PTHR34512">
    <property type="entry name" value="CELL SURFACE PROTEIN"/>
    <property type="match status" value="1"/>
</dbReference>
<dbReference type="STRING" id="927083.DB32_002205"/>
<feature type="domain" description="Pyrrolo-quinoline quinone repeat" evidence="2">
    <location>
        <begin position="597"/>
        <end position="708"/>
    </location>
</feature>
<protein>
    <submittedName>
        <fullName evidence="3">Putative cell surface protein</fullName>
    </submittedName>
</protein>
<dbReference type="SMART" id="SM00564">
    <property type="entry name" value="PQQ"/>
    <property type="match status" value="5"/>
</dbReference>
<dbReference type="SUPFAM" id="SSF50998">
    <property type="entry name" value="Quinoprotein alcohol dehydrogenase-like"/>
    <property type="match status" value="1"/>
</dbReference>
<dbReference type="Pfam" id="PF13360">
    <property type="entry name" value="PQQ_2"/>
    <property type="match status" value="2"/>
</dbReference>